<reference evidence="7 8" key="1">
    <citation type="submission" date="2015-09" db="EMBL/GenBank/DDBJ databases">
        <title>Genome sequencing project for genomic taxonomy and phylogenomics of Bacillus-like bacteria.</title>
        <authorList>
            <person name="Liu B."/>
            <person name="Wang J."/>
            <person name="Zhu Y."/>
            <person name="Liu G."/>
            <person name="Chen Q."/>
            <person name="Chen Z."/>
            <person name="Lan J."/>
            <person name="Che J."/>
            <person name="Ge C."/>
            <person name="Shi H."/>
            <person name="Pan Z."/>
            <person name="Liu X."/>
        </authorList>
    </citation>
    <scope>NUCLEOTIDE SEQUENCE [LARGE SCALE GENOMIC DNA]</scope>
    <source>
        <strain evidence="7 8">DSM 8552</strain>
    </source>
</reference>
<keyword evidence="2" id="KW-0645">Protease</keyword>
<accession>A0ABR5NBA5</accession>
<evidence type="ECO:0000256" key="2">
    <source>
        <dbReference type="ARBA" id="ARBA00022670"/>
    </source>
</evidence>
<keyword evidence="3" id="KW-0378">Hydrolase</keyword>
<keyword evidence="8" id="KW-1185">Reference proteome</keyword>
<evidence type="ECO:0000313" key="8">
    <source>
        <dbReference type="Proteomes" id="UP000051063"/>
    </source>
</evidence>
<dbReference type="PANTHER" id="PTHR39178:SF1">
    <property type="entry name" value="RIBOSOMAL-PROCESSING CYSTEINE PROTEASE PRP"/>
    <property type="match status" value="1"/>
</dbReference>
<dbReference type="Pfam" id="PF04327">
    <property type="entry name" value="Peptidase_Prp"/>
    <property type="match status" value="1"/>
</dbReference>
<dbReference type="RefSeq" id="WP_055743111.1">
    <property type="nucleotide sequence ID" value="NZ_LJJB01000007.1"/>
</dbReference>
<comment type="similarity">
    <text evidence="5">Belongs to the Prp family.</text>
</comment>
<keyword evidence="1" id="KW-0690">Ribosome biogenesis</keyword>
<protein>
    <recommendedName>
        <fullName evidence="6">Ribosomal processing cysteine protease Prp</fullName>
    </recommendedName>
</protein>
<keyword evidence="4" id="KW-0788">Thiol protease</keyword>
<dbReference type="InterPro" id="IPR036764">
    <property type="entry name" value="Peptidase_Prp_sf"/>
</dbReference>
<dbReference type="CDD" id="cd16332">
    <property type="entry name" value="Prp-like"/>
    <property type="match status" value="1"/>
</dbReference>
<evidence type="ECO:0000256" key="3">
    <source>
        <dbReference type="ARBA" id="ARBA00022801"/>
    </source>
</evidence>
<evidence type="ECO:0000313" key="7">
    <source>
        <dbReference type="EMBL" id="KQL48818.1"/>
    </source>
</evidence>
<dbReference type="InterPro" id="IPR007422">
    <property type="entry name" value="Peptidase_Prp"/>
</dbReference>
<dbReference type="GO" id="GO:0005840">
    <property type="term" value="C:ribosome"/>
    <property type="evidence" value="ECO:0007669"/>
    <property type="project" value="UniProtKB-KW"/>
</dbReference>
<keyword evidence="7" id="KW-0687">Ribonucleoprotein</keyword>
<name>A0ABR5NBA5_BRECH</name>
<evidence type="ECO:0000256" key="6">
    <source>
        <dbReference type="ARBA" id="ARBA00044538"/>
    </source>
</evidence>
<evidence type="ECO:0000256" key="4">
    <source>
        <dbReference type="ARBA" id="ARBA00022807"/>
    </source>
</evidence>
<dbReference type="EMBL" id="LJJB01000007">
    <property type="protein sequence ID" value="KQL48818.1"/>
    <property type="molecule type" value="Genomic_DNA"/>
</dbReference>
<evidence type="ECO:0000256" key="5">
    <source>
        <dbReference type="ARBA" id="ARBA00044503"/>
    </source>
</evidence>
<dbReference type="Proteomes" id="UP000051063">
    <property type="component" value="Unassembled WGS sequence"/>
</dbReference>
<proteinExistence type="inferred from homology"/>
<comment type="caution">
    <text evidence="7">The sequence shown here is derived from an EMBL/GenBank/DDBJ whole genome shotgun (WGS) entry which is preliminary data.</text>
</comment>
<gene>
    <name evidence="7" type="ORF">AN963_03205</name>
</gene>
<dbReference type="Gene3D" id="3.30.70.1490">
    <property type="entry name" value="Cysteine protease Prp"/>
    <property type="match status" value="1"/>
</dbReference>
<organism evidence="7 8">
    <name type="scientific">Brevibacillus choshinensis</name>
    <dbReference type="NCBI Taxonomy" id="54911"/>
    <lineage>
        <taxon>Bacteria</taxon>
        <taxon>Bacillati</taxon>
        <taxon>Bacillota</taxon>
        <taxon>Bacilli</taxon>
        <taxon>Bacillales</taxon>
        <taxon>Paenibacillaceae</taxon>
        <taxon>Brevibacillus</taxon>
    </lineage>
</organism>
<dbReference type="SUPFAM" id="SSF118010">
    <property type="entry name" value="TM1457-like"/>
    <property type="match status" value="1"/>
</dbReference>
<dbReference type="PANTHER" id="PTHR39178">
    <property type="entry name" value="HYPOTHETICAL RIBOSOME-ASSOCIATED PROTEIN"/>
    <property type="match status" value="1"/>
</dbReference>
<evidence type="ECO:0000256" key="1">
    <source>
        <dbReference type="ARBA" id="ARBA00022517"/>
    </source>
</evidence>
<keyword evidence="7" id="KW-0689">Ribosomal protein</keyword>
<sequence length="117" mass="12640">MVTVKVQRNEQNEIEAITVSGHANAGKHGSDIVCSAVSAVSLGLINASDILLNSNPDVQLAEKDGGFLKWNVRPVDDQLLSEKQQLLAESMVVSLFMIAESYGKYVSVHDTKWQGGV</sequence>